<proteinExistence type="predicted"/>
<accession>A0A1Z3MNZ7</accession>
<name>A0A1Z3MNZ7_AERSS</name>
<reference evidence="1" key="1">
    <citation type="submission" date="2017-01" db="EMBL/GenBank/DDBJ databases">
        <title>Plasmid composition in Aeromonas salmonicida subsp. salmonicida 01-B526 unravels unsuspected type three secretion system loss patterns.</title>
        <authorList>
            <person name="Tanaka K.H."/>
            <person name="Vincent A.T."/>
            <person name="Emond-Rheault J.-G."/>
            <person name="Adamczuk M."/>
            <person name="Frenette M."/>
            <person name="Charette S.J."/>
        </authorList>
    </citation>
    <scope>NUCLEOTIDE SEQUENCE</scope>
    <source>
        <strain evidence="1">01-B526</strain>
        <plasmid evidence="1">pAsa9</plasmid>
    </source>
</reference>
<protein>
    <submittedName>
        <fullName evidence="1">Mobile element protein</fullName>
    </submittedName>
</protein>
<evidence type="ECO:0000313" key="1">
    <source>
        <dbReference type="EMBL" id="ASD49441.1"/>
    </source>
</evidence>
<dbReference type="EMBL" id="KY555070">
    <property type="protein sequence ID" value="ASD49441.1"/>
    <property type="molecule type" value="Genomic_DNA"/>
</dbReference>
<geneLocation type="plasmid" evidence="1">
    <name>pAsa9</name>
</geneLocation>
<sequence length="71" mass="8251">MMVDLKVMAYFKLSLSTHNWDSALDKPLLKQREAVYEAARCQNPERWSGKTRNWTPVSMVALNPENERRAA</sequence>
<organism evidence="1">
    <name type="scientific">Aeromonas salmonicida subsp. salmonicida</name>
    <dbReference type="NCBI Taxonomy" id="29491"/>
    <lineage>
        <taxon>Bacteria</taxon>
        <taxon>Pseudomonadati</taxon>
        <taxon>Pseudomonadota</taxon>
        <taxon>Gammaproteobacteria</taxon>
        <taxon>Aeromonadales</taxon>
        <taxon>Aeromonadaceae</taxon>
        <taxon>Aeromonas</taxon>
    </lineage>
</organism>
<keyword evidence="1" id="KW-0614">Plasmid</keyword>
<dbReference type="AlphaFoldDB" id="A0A1Z3MNZ7"/>
<dbReference type="RefSeq" id="WP_080574169.1">
    <property type="nucleotide sequence ID" value="NZ_CP038104.1"/>
</dbReference>